<name>A0ABP7UL62_9FLAO</name>
<sequence length="443" mass="50355">MKTKILLSSFLTLLFATSFAQDRTTVNATSSEISDNLDLRAIASIFGDSRDLEDFENRLNDPKTQISNLDLNNDNQVDYLRVIESVEGRTHLIVVQSVLGRDQFQDVCTVEVEKDSDNRVQVQVVGDVYMYGSNYIYEPVYVHVPVIYNHFWISSYRPYCSSWYWGYYPSYYTYWSPYPVFRYRHNIGLWINFSHHYNYVNYRRCHVAYNNYYGRRANFCERQYPNRAFSHRNSGYTNRYELDRTRTVRDVAFNNTRNNGNTRENSNLGGVRSSNNTVRTNSSETIRTSAPVRENSNYGGVRGNNNTIRTNNSETIRTSAPVRENSNYGGVRSSENTVRTNSSETIRTSAPVRENSNYGGVRGNNNTVRTNSSETIRTSAPVRENSNYGGVRNTSEPVRSASTSRGSSYEPSRSSSSSSNERSSGNSSRGGDSGGRGGNSGRR</sequence>
<reference evidence="4" key="1">
    <citation type="journal article" date="2019" name="Int. J. Syst. Evol. Microbiol.">
        <title>The Global Catalogue of Microorganisms (GCM) 10K type strain sequencing project: providing services to taxonomists for standard genome sequencing and annotation.</title>
        <authorList>
            <consortium name="The Broad Institute Genomics Platform"/>
            <consortium name="The Broad Institute Genome Sequencing Center for Infectious Disease"/>
            <person name="Wu L."/>
            <person name="Ma J."/>
        </authorList>
    </citation>
    <scope>NUCLEOTIDE SEQUENCE [LARGE SCALE GENOMIC DNA]</scope>
    <source>
        <strain evidence="4">JCM 17068</strain>
    </source>
</reference>
<evidence type="ECO:0000256" key="1">
    <source>
        <dbReference type="SAM" id="MobiDB-lite"/>
    </source>
</evidence>
<protein>
    <recommendedName>
        <fullName evidence="5">DUF3300 domain-containing protein</fullName>
    </recommendedName>
</protein>
<dbReference type="EMBL" id="BAABCS010000006">
    <property type="protein sequence ID" value="GAA4045765.1"/>
    <property type="molecule type" value="Genomic_DNA"/>
</dbReference>
<feature type="compositionally biased region" description="Polar residues" evidence="1">
    <location>
        <begin position="284"/>
        <end position="401"/>
    </location>
</feature>
<proteinExistence type="predicted"/>
<feature type="compositionally biased region" description="Gly residues" evidence="1">
    <location>
        <begin position="431"/>
        <end position="443"/>
    </location>
</feature>
<organism evidence="3 4">
    <name type="scientific">Flavobacterium chungnamense</name>
    <dbReference type="NCBI Taxonomy" id="706182"/>
    <lineage>
        <taxon>Bacteria</taxon>
        <taxon>Pseudomonadati</taxon>
        <taxon>Bacteroidota</taxon>
        <taxon>Flavobacteriia</taxon>
        <taxon>Flavobacteriales</taxon>
        <taxon>Flavobacteriaceae</taxon>
        <taxon>Flavobacterium</taxon>
    </lineage>
</organism>
<feature type="region of interest" description="Disordered" evidence="1">
    <location>
        <begin position="254"/>
        <end position="443"/>
    </location>
</feature>
<evidence type="ECO:0000256" key="2">
    <source>
        <dbReference type="SAM" id="SignalP"/>
    </source>
</evidence>
<evidence type="ECO:0000313" key="4">
    <source>
        <dbReference type="Proteomes" id="UP001500426"/>
    </source>
</evidence>
<feature type="chain" id="PRO_5045437883" description="DUF3300 domain-containing protein" evidence="2">
    <location>
        <begin position="21"/>
        <end position="443"/>
    </location>
</feature>
<comment type="caution">
    <text evidence="3">The sequence shown here is derived from an EMBL/GenBank/DDBJ whole genome shotgun (WGS) entry which is preliminary data.</text>
</comment>
<keyword evidence="2" id="KW-0732">Signal</keyword>
<feature type="signal peptide" evidence="2">
    <location>
        <begin position="1"/>
        <end position="20"/>
    </location>
</feature>
<gene>
    <name evidence="3" type="ORF">GCM10022388_08970</name>
</gene>
<evidence type="ECO:0008006" key="5">
    <source>
        <dbReference type="Google" id="ProtNLM"/>
    </source>
</evidence>
<evidence type="ECO:0000313" key="3">
    <source>
        <dbReference type="EMBL" id="GAA4045765.1"/>
    </source>
</evidence>
<feature type="compositionally biased region" description="Low complexity" evidence="1">
    <location>
        <begin position="254"/>
        <end position="283"/>
    </location>
</feature>
<feature type="compositionally biased region" description="Low complexity" evidence="1">
    <location>
        <begin position="402"/>
        <end position="430"/>
    </location>
</feature>
<accession>A0ABP7UL62</accession>
<keyword evidence="4" id="KW-1185">Reference proteome</keyword>
<dbReference type="RefSeq" id="WP_345091230.1">
    <property type="nucleotide sequence ID" value="NZ_BAABCS010000006.1"/>
</dbReference>
<dbReference type="Proteomes" id="UP001500426">
    <property type="component" value="Unassembled WGS sequence"/>
</dbReference>